<evidence type="ECO:0000256" key="1">
    <source>
        <dbReference type="SAM" id="MobiDB-lite"/>
    </source>
</evidence>
<dbReference type="Gene3D" id="1.20.1280.50">
    <property type="match status" value="1"/>
</dbReference>
<keyword evidence="4" id="KW-1185">Reference proteome</keyword>
<dbReference type="InterPro" id="IPR036047">
    <property type="entry name" value="F-box-like_dom_sf"/>
</dbReference>
<dbReference type="OMA" id="AGTDAYE"/>
<sequence length="524" mass="59237">MANNTTGASLSISPAREAQLRLAAMEMRNVLDRSDGELGRVRQVNQLLQEQIRSKSRGPAGTQFTPLSIQEFPNDILLEIFGHVCAIPPDDDDHGMPMALHLSQVCHRWREMALSNRILWRTFTFSASDEQKLVSLLQLYLTRSRGARLLFRIKNPPDENPTDVTFYWQCAVMQRLAAEARRWGDASFDTFDAFFAPNPVGRLDGLKSLSLFHRPVFEGQVPQDMEFFSSAPQLRSLHILLYSLAPGSCFRLPWHQLETIVFDVRSSFPAIFEALRSCRALRSLTVSHTRLPDVQEEQPEENQGTVARSSSKGNLPITSLILAGTDAYERFLLPFAETFRCPDLISLTLKDTYASNNTPLVAFLRTVNPNLCKLDLGNISLSSPAISEALSLVPLLQELSCSFREQVQVPLSCFEISQGLVPQLAVVNFAFWYRPDMDALARAFASRCVDARLDAMTVTYPDHPSNVGLRHIAWLREEAGEQYSLKWIDDRPLSTRTLRNPYVRMRPPPWLGFSLLKRGWRAPS</sequence>
<evidence type="ECO:0000313" key="3">
    <source>
        <dbReference type="EMBL" id="SJL16547.1"/>
    </source>
</evidence>
<protein>
    <recommendedName>
        <fullName evidence="2">F-box domain-containing protein</fullName>
    </recommendedName>
</protein>
<dbReference type="AlphaFoldDB" id="A0A284S6A9"/>
<organism evidence="3 4">
    <name type="scientific">Armillaria ostoyae</name>
    <name type="common">Armillaria root rot fungus</name>
    <dbReference type="NCBI Taxonomy" id="47428"/>
    <lineage>
        <taxon>Eukaryota</taxon>
        <taxon>Fungi</taxon>
        <taxon>Dikarya</taxon>
        <taxon>Basidiomycota</taxon>
        <taxon>Agaricomycotina</taxon>
        <taxon>Agaricomycetes</taxon>
        <taxon>Agaricomycetidae</taxon>
        <taxon>Agaricales</taxon>
        <taxon>Marasmiineae</taxon>
        <taxon>Physalacriaceae</taxon>
        <taxon>Armillaria</taxon>
    </lineage>
</organism>
<dbReference type="EMBL" id="FUEG01000035">
    <property type="protein sequence ID" value="SJL16547.1"/>
    <property type="molecule type" value="Genomic_DNA"/>
</dbReference>
<proteinExistence type="predicted"/>
<gene>
    <name evidence="3" type="ORF">ARMOST_20073</name>
</gene>
<dbReference type="OrthoDB" id="3357519at2759"/>
<dbReference type="Proteomes" id="UP000219338">
    <property type="component" value="Unassembled WGS sequence"/>
</dbReference>
<dbReference type="STRING" id="47428.A0A284S6A9"/>
<name>A0A284S6A9_ARMOS</name>
<feature type="region of interest" description="Disordered" evidence="1">
    <location>
        <begin position="292"/>
        <end position="311"/>
    </location>
</feature>
<dbReference type="InterPro" id="IPR001810">
    <property type="entry name" value="F-box_dom"/>
</dbReference>
<accession>A0A284S6A9</accession>
<dbReference type="Pfam" id="PF12937">
    <property type="entry name" value="F-box-like"/>
    <property type="match status" value="1"/>
</dbReference>
<dbReference type="SUPFAM" id="SSF52047">
    <property type="entry name" value="RNI-like"/>
    <property type="match status" value="1"/>
</dbReference>
<feature type="compositionally biased region" description="Polar residues" evidence="1">
    <location>
        <begin position="301"/>
        <end position="311"/>
    </location>
</feature>
<dbReference type="SUPFAM" id="SSF81383">
    <property type="entry name" value="F-box domain"/>
    <property type="match status" value="1"/>
</dbReference>
<reference evidence="4" key="1">
    <citation type="journal article" date="2017" name="Nat. Ecol. Evol.">
        <title>Genome expansion and lineage-specific genetic innovations in the forest pathogenic fungi Armillaria.</title>
        <authorList>
            <person name="Sipos G."/>
            <person name="Prasanna A.N."/>
            <person name="Walter M.C."/>
            <person name="O'Connor E."/>
            <person name="Balint B."/>
            <person name="Krizsan K."/>
            <person name="Kiss B."/>
            <person name="Hess J."/>
            <person name="Varga T."/>
            <person name="Slot J."/>
            <person name="Riley R."/>
            <person name="Boka B."/>
            <person name="Rigling D."/>
            <person name="Barry K."/>
            <person name="Lee J."/>
            <person name="Mihaltcheva S."/>
            <person name="LaButti K."/>
            <person name="Lipzen A."/>
            <person name="Waldron R."/>
            <person name="Moloney N.M."/>
            <person name="Sperisen C."/>
            <person name="Kredics L."/>
            <person name="Vagvoelgyi C."/>
            <person name="Patrignani A."/>
            <person name="Fitzpatrick D."/>
            <person name="Nagy I."/>
            <person name="Doyle S."/>
            <person name="Anderson J.B."/>
            <person name="Grigoriev I.V."/>
            <person name="Gueldener U."/>
            <person name="Muensterkoetter M."/>
            <person name="Nagy L.G."/>
        </authorList>
    </citation>
    <scope>NUCLEOTIDE SEQUENCE [LARGE SCALE GENOMIC DNA]</scope>
    <source>
        <strain evidence="4">C18/9</strain>
    </source>
</reference>
<dbReference type="Gene3D" id="3.80.10.10">
    <property type="entry name" value="Ribonuclease Inhibitor"/>
    <property type="match status" value="1"/>
</dbReference>
<evidence type="ECO:0000313" key="4">
    <source>
        <dbReference type="Proteomes" id="UP000219338"/>
    </source>
</evidence>
<feature type="domain" description="F-box" evidence="2">
    <location>
        <begin position="72"/>
        <end position="125"/>
    </location>
</feature>
<evidence type="ECO:0000259" key="2">
    <source>
        <dbReference type="Pfam" id="PF12937"/>
    </source>
</evidence>
<dbReference type="InterPro" id="IPR032675">
    <property type="entry name" value="LRR_dom_sf"/>
</dbReference>